<dbReference type="Pfam" id="PF12911">
    <property type="entry name" value="OppC_N"/>
    <property type="match status" value="1"/>
</dbReference>
<evidence type="ECO:0000256" key="7">
    <source>
        <dbReference type="RuleBase" id="RU363032"/>
    </source>
</evidence>
<dbReference type="PANTHER" id="PTHR43386:SF1">
    <property type="entry name" value="D,D-DIPEPTIDE TRANSPORT SYSTEM PERMEASE PROTEIN DDPC-RELATED"/>
    <property type="match status" value="1"/>
</dbReference>
<dbReference type="Proteomes" id="UP001235133">
    <property type="component" value="Unassembled WGS sequence"/>
</dbReference>
<keyword evidence="2 7" id="KW-0813">Transport</keyword>
<evidence type="ECO:0000259" key="9">
    <source>
        <dbReference type="PROSITE" id="PS50928"/>
    </source>
</evidence>
<comment type="caution">
    <text evidence="10">The sequence shown here is derived from an EMBL/GenBank/DDBJ whole genome shotgun (WGS) entry which is preliminary data.</text>
</comment>
<feature type="transmembrane region" description="Helical" evidence="7">
    <location>
        <begin position="185"/>
        <end position="203"/>
    </location>
</feature>
<keyword evidence="11" id="KW-1185">Reference proteome</keyword>
<evidence type="ECO:0000256" key="3">
    <source>
        <dbReference type="ARBA" id="ARBA00022475"/>
    </source>
</evidence>
<dbReference type="Pfam" id="PF00528">
    <property type="entry name" value="BPD_transp_1"/>
    <property type="match status" value="1"/>
</dbReference>
<proteinExistence type="inferred from homology"/>
<feature type="transmembrane region" description="Helical" evidence="7">
    <location>
        <begin position="291"/>
        <end position="313"/>
    </location>
</feature>
<keyword evidence="6 7" id="KW-0472">Membrane</keyword>
<evidence type="ECO:0000256" key="4">
    <source>
        <dbReference type="ARBA" id="ARBA00022692"/>
    </source>
</evidence>
<evidence type="ECO:0000313" key="11">
    <source>
        <dbReference type="Proteomes" id="UP001235133"/>
    </source>
</evidence>
<feature type="region of interest" description="Disordered" evidence="8">
    <location>
        <begin position="355"/>
        <end position="384"/>
    </location>
</feature>
<dbReference type="SUPFAM" id="SSF161098">
    <property type="entry name" value="MetI-like"/>
    <property type="match status" value="1"/>
</dbReference>
<feature type="transmembrane region" description="Helical" evidence="7">
    <location>
        <begin position="234"/>
        <end position="256"/>
    </location>
</feature>
<keyword evidence="4 7" id="KW-0812">Transmembrane</keyword>
<comment type="similarity">
    <text evidence="7">Belongs to the binding-protein-dependent transport system permease family.</text>
</comment>
<dbReference type="InterPro" id="IPR000515">
    <property type="entry name" value="MetI-like"/>
</dbReference>
<dbReference type="EMBL" id="JAVFWO010000011">
    <property type="protein sequence ID" value="MDQ7880414.1"/>
    <property type="molecule type" value="Genomic_DNA"/>
</dbReference>
<comment type="subcellular location">
    <subcellularLocation>
        <location evidence="1 7">Cell membrane</location>
        <topology evidence="1 7">Multi-pass membrane protein</topology>
    </subcellularLocation>
</comment>
<gene>
    <name evidence="10" type="ORF">Q9R08_20675</name>
</gene>
<dbReference type="CDD" id="cd06261">
    <property type="entry name" value="TM_PBP2"/>
    <property type="match status" value="1"/>
</dbReference>
<dbReference type="InterPro" id="IPR025966">
    <property type="entry name" value="OppC_N"/>
</dbReference>
<dbReference type="RefSeq" id="WP_308870158.1">
    <property type="nucleotide sequence ID" value="NZ_JAVFWO010000011.1"/>
</dbReference>
<evidence type="ECO:0000256" key="5">
    <source>
        <dbReference type="ARBA" id="ARBA00022989"/>
    </source>
</evidence>
<dbReference type="PANTHER" id="PTHR43386">
    <property type="entry name" value="OLIGOPEPTIDE TRANSPORT SYSTEM PERMEASE PROTEIN APPC"/>
    <property type="match status" value="1"/>
</dbReference>
<accession>A0ABU0Z736</accession>
<feature type="transmembrane region" description="Helical" evidence="7">
    <location>
        <begin position="159"/>
        <end position="179"/>
    </location>
</feature>
<evidence type="ECO:0000256" key="2">
    <source>
        <dbReference type="ARBA" id="ARBA00022448"/>
    </source>
</evidence>
<dbReference type="PROSITE" id="PS50928">
    <property type="entry name" value="ABC_TM1"/>
    <property type="match status" value="1"/>
</dbReference>
<sequence length="384" mass="41226">MSIPIDPSLEPPTQVAEGGVHVQTADERGVSQGRLTLRRFLAHKPAVISAILFILIVGFAVTATGIGPIPGWWKWNYEDLIPISDGGKPTLTLFPFSLGEHPFGQNTVGKDYFAMVMRGLVNSSYIMFIIGLIGAFIGVVVGALAGYYRGWVDAVLMRLTDIVIVIPVIVIGAVVGSAVGNQGPLFLALFLGFFVWTGIARLVRAEFLTLREREFVEAARVAGASDARIIFKHILPNAIGVVIVATTLLIAASIILETSLSFLGYGVRAPDVSLGLLISSNESAFQTRPWLFWWPAAFIVILSLLVNFVGDGLRDAFDPRQKRVVFRKVKDLPDDAVIVSGTTADVPEGALVTAGGGTTVSGVTSDRGDDVLDEEISPEPDRRA</sequence>
<keyword evidence="3" id="KW-1003">Cell membrane</keyword>
<protein>
    <submittedName>
        <fullName evidence="10">ABC transporter permease</fullName>
    </submittedName>
</protein>
<evidence type="ECO:0000313" key="10">
    <source>
        <dbReference type="EMBL" id="MDQ7880414.1"/>
    </source>
</evidence>
<organism evidence="10 11">
    <name type="scientific">Microbacterium psychrotolerans</name>
    <dbReference type="NCBI Taxonomy" id="3068321"/>
    <lineage>
        <taxon>Bacteria</taxon>
        <taxon>Bacillati</taxon>
        <taxon>Actinomycetota</taxon>
        <taxon>Actinomycetes</taxon>
        <taxon>Micrococcales</taxon>
        <taxon>Microbacteriaceae</taxon>
        <taxon>Microbacterium</taxon>
    </lineage>
</organism>
<reference evidence="10 11" key="1">
    <citation type="submission" date="2023-08" db="EMBL/GenBank/DDBJ databases">
        <title>Microbacterium psychrotolerans sp. nov., a psychrotolerant bacterium isolated from soil in Heilongjiang Province, China.</title>
        <authorList>
            <person name="An P."/>
            <person name="Zhao D."/>
            <person name="Xiang H."/>
        </authorList>
    </citation>
    <scope>NUCLEOTIDE SEQUENCE [LARGE SCALE GENOMIC DNA]</scope>
    <source>
        <strain evidence="10 11">QXD-8</strain>
    </source>
</reference>
<evidence type="ECO:0000256" key="1">
    <source>
        <dbReference type="ARBA" id="ARBA00004651"/>
    </source>
</evidence>
<feature type="transmembrane region" description="Helical" evidence="7">
    <location>
        <begin position="46"/>
        <end position="69"/>
    </location>
</feature>
<feature type="transmembrane region" description="Helical" evidence="7">
    <location>
        <begin position="125"/>
        <end position="147"/>
    </location>
</feature>
<dbReference type="InterPro" id="IPR035906">
    <property type="entry name" value="MetI-like_sf"/>
</dbReference>
<dbReference type="InterPro" id="IPR050366">
    <property type="entry name" value="BP-dependent_transpt_permease"/>
</dbReference>
<name>A0ABU0Z736_9MICO</name>
<evidence type="ECO:0000256" key="6">
    <source>
        <dbReference type="ARBA" id="ARBA00023136"/>
    </source>
</evidence>
<keyword evidence="5 7" id="KW-1133">Transmembrane helix</keyword>
<evidence type="ECO:0000256" key="8">
    <source>
        <dbReference type="SAM" id="MobiDB-lite"/>
    </source>
</evidence>
<feature type="domain" description="ABC transmembrane type-1" evidence="9">
    <location>
        <begin position="120"/>
        <end position="310"/>
    </location>
</feature>
<dbReference type="Gene3D" id="1.10.3720.10">
    <property type="entry name" value="MetI-like"/>
    <property type="match status" value="1"/>
</dbReference>